<dbReference type="OrthoDB" id="193380at2759"/>
<dbReference type="GO" id="GO:0031509">
    <property type="term" value="P:subtelomeric heterochromatin formation"/>
    <property type="evidence" value="ECO:0007669"/>
    <property type="project" value="EnsemblFungi"/>
</dbReference>
<dbReference type="PANTHER" id="PTHR11098:SF1">
    <property type="entry name" value="NICOTINATE PHOSPHORIBOSYLTRANSFERASE"/>
    <property type="match status" value="1"/>
</dbReference>
<dbReference type="InterPro" id="IPR041525">
    <property type="entry name" value="N/Namide_PRibTrfase"/>
</dbReference>
<feature type="domain" description="Nicotinate/nicotinamide phosphoribosyltransferase" evidence="8">
    <location>
        <begin position="324"/>
        <end position="457"/>
    </location>
</feature>
<dbReference type="STRING" id="100816.A0A175WAF5"/>
<dbReference type="InterPro" id="IPR007229">
    <property type="entry name" value="Nic_PRibTrfase-Fam"/>
</dbReference>
<evidence type="ECO:0000256" key="5">
    <source>
        <dbReference type="ARBA" id="ARBA00022598"/>
    </source>
</evidence>
<dbReference type="GO" id="GO:0005829">
    <property type="term" value="C:cytosol"/>
    <property type="evidence" value="ECO:0007669"/>
    <property type="project" value="TreeGrafter"/>
</dbReference>
<accession>A0A175WAF5</accession>
<keyword evidence="6" id="KW-0662">Pyridine nucleotide biosynthesis</keyword>
<comment type="similarity">
    <text evidence="2">Belongs to the NAPRTase family.</text>
</comment>
<dbReference type="Proteomes" id="UP000078237">
    <property type="component" value="Unassembled WGS sequence"/>
</dbReference>
<protein>
    <recommendedName>
        <fullName evidence="3">nicotinate phosphoribosyltransferase</fullName>
        <ecNumber evidence="3">6.3.4.21</ecNumber>
    </recommendedName>
</protein>
<keyword evidence="4" id="KW-0597">Phosphoprotein</keyword>
<organism evidence="10 11">
    <name type="scientific">Madurella mycetomatis</name>
    <dbReference type="NCBI Taxonomy" id="100816"/>
    <lineage>
        <taxon>Eukaryota</taxon>
        <taxon>Fungi</taxon>
        <taxon>Dikarya</taxon>
        <taxon>Ascomycota</taxon>
        <taxon>Pezizomycotina</taxon>
        <taxon>Sordariomycetes</taxon>
        <taxon>Sordariomycetidae</taxon>
        <taxon>Sordariales</taxon>
        <taxon>Sordariales incertae sedis</taxon>
        <taxon>Madurella</taxon>
    </lineage>
</organism>
<dbReference type="VEuPathDB" id="FungiDB:MMYC01_202914"/>
<feature type="domain" description="Nicotinate phosphoribosyltransferase N-terminal" evidence="9">
    <location>
        <begin position="17"/>
        <end position="148"/>
    </location>
</feature>
<keyword evidence="10" id="KW-0328">Glycosyltransferase</keyword>
<gene>
    <name evidence="10" type="ORF">MMYC01_202914</name>
</gene>
<comment type="catalytic activity">
    <reaction evidence="7">
        <text>5-phospho-alpha-D-ribose 1-diphosphate + nicotinate + ATP + H2O = nicotinate beta-D-ribonucleotide + ADP + phosphate + diphosphate</text>
        <dbReference type="Rhea" id="RHEA:36163"/>
        <dbReference type="ChEBI" id="CHEBI:15377"/>
        <dbReference type="ChEBI" id="CHEBI:30616"/>
        <dbReference type="ChEBI" id="CHEBI:32544"/>
        <dbReference type="ChEBI" id="CHEBI:33019"/>
        <dbReference type="ChEBI" id="CHEBI:43474"/>
        <dbReference type="ChEBI" id="CHEBI:57502"/>
        <dbReference type="ChEBI" id="CHEBI:58017"/>
        <dbReference type="ChEBI" id="CHEBI:456216"/>
        <dbReference type="EC" id="6.3.4.21"/>
    </reaction>
</comment>
<dbReference type="SUPFAM" id="SSF54675">
    <property type="entry name" value="Nicotinate/Quinolinate PRTase N-terminal domain-like"/>
    <property type="match status" value="1"/>
</dbReference>
<dbReference type="PIRSF" id="PIRSF000484">
    <property type="entry name" value="NAPRT"/>
    <property type="match status" value="1"/>
</dbReference>
<evidence type="ECO:0000256" key="1">
    <source>
        <dbReference type="ARBA" id="ARBA00004952"/>
    </source>
</evidence>
<dbReference type="Pfam" id="PF04095">
    <property type="entry name" value="NAPRTase"/>
    <property type="match status" value="2"/>
</dbReference>
<evidence type="ECO:0000259" key="9">
    <source>
        <dbReference type="Pfam" id="PF17767"/>
    </source>
</evidence>
<dbReference type="SUPFAM" id="SSF51690">
    <property type="entry name" value="Nicotinate/Quinolinate PRTase C-terminal domain-like"/>
    <property type="match status" value="1"/>
</dbReference>
<dbReference type="PANTHER" id="PTHR11098">
    <property type="entry name" value="NICOTINATE PHOSPHORIBOSYLTRANSFERASE"/>
    <property type="match status" value="1"/>
</dbReference>
<reference evidence="10 11" key="1">
    <citation type="journal article" date="2016" name="Genome Announc.">
        <title>Genome Sequence of Madurella mycetomatis mm55, Isolated from a Human Mycetoma Case in Sudan.</title>
        <authorList>
            <person name="Smit S."/>
            <person name="Derks M.F."/>
            <person name="Bervoets S."/>
            <person name="Fahal A."/>
            <person name="van Leeuwen W."/>
            <person name="van Belkum A."/>
            <person name="van de Sande W.W."/>
        </authorList>
    </citation>
    <scope>NUCLEOTIDE SEQUENCE [LARGE SCALE GENOMIC DNA]</scope>
    <source>
        <strain evidence="11">mm55</strain>
    </source>
</reference>
<dbReference type="Gene3D" id="3.20.140.10">
    <property type="entry name" value="nicotinate phosphoribosyltransferase"/>
    <property type="match status" value="1"/>
</dbReference>
<dbReference type="AlphaFoldDB" id="A0A175WAF5"/>
<evidence type="ECO:0000256" key="2">
    <source>
        <dbReference type="ARBA" id="ARBA00010897"/>
    </source>
</evidence>
<dbReference type="GO" id="GO:0000183">
    <property type="term" value="P:rDNA heterochromatin formation"/>
    <property type="evidence" value="ECO:0007669"/>
    <property type="project" value="EnsemblFungi"/>
</dbReference>
<comment type="pathway">
    <text evidence="1">Cofactor biosynthesis; NAD(+) biosynthesis; nicotinate D-ribonucleotide from nicotinate: step 1/1.</text>
</comment>
<evidence type="ECO:0000256" key="7">
    <source>
        <dbReference type="ARBA" id="ARBA00048668"/>
    </source>
</evidence>
<keyword evidence="10" id="KW-0808">Transferase</keyword>
<dbReference type="EC" id="6.3.4.21" evidence="3"/>
<dbReference type="GO" id="GO:0019358">
    <property type="term" value="P:nicotinate nucleotide salvage"/>
    <property type="evidence" value="ECO:0007669"/>
    <property type="project" value="EnsemblFungi"/>
</dbReference>
<comment type="caution">
    <text evidence="10">The sequence shown here is derived from an EMBL/GenBank/DDBJ whole genome shotgun (WGS) entry which is preliminary data.</text>
</comment>
<dbReference type="GO" id="GO:0005634">
    <property type="term" value="C:nucleus"/>
    <property type="evidence" value="ECO:0007669"/>
    <property type="project" value="EnsemblFungi"/>
</dbReference>
<proteinExistence type="inferred from homology"/>
<keyword evidence="5" id="KW-0436">Ligase</keyword>
<dbReference type="InterPro" id="IPR040727">
    <property type="entry name" value="NAPRTase_N"/>
</dbReference>
<evidence type="ECO:0000313" key="10">
    <source>
        <dbReference type="EMBL" id="KXX80441.1"/>
    </source>
</evidence>
<evidence type="ECO:0000313" key="11">
    <source>
        <dbReference type="Proteomes" id="UP000078237"/>
    </source>
</evidence>
<dbReference type="GO" id="GO:0000781">
    <property type="term" value="C:chromosome, telomeric region"/>
    <property type="evidence" value="ECO:0007669"/>
    <property type="project" value="GOC"/>
</dbReference>
<keyword evidence="11" id="KW-1185">Reference proteome</keyword>
<dbReference type="GO" id="GO:0004516">
    <property type="term" value="F:nicotinate phosphoribosyltransferase activity"/>
    <property type="evidence" value="ECO:0007669"/>
    <property type="project" value="UniProtKB-EC"/>
</dbReference>
<sequence length="481" mass="54016">MDFNSSSPYPEGVISFLDTDLYKLTMQCAVLKYYKDVPVTYAFTNRTPEKKLSRKAYLWLKDQVRKLGNISLSAEEHHYLKEHCPYLTAAYLEYLSEFRLRPRDQVIIKFVPVGDDTGAETDMGDLDVKISGTWAETILYEIPLLALTSEAYFKFMEVDWTYDGQEELAFEKGMRLLEAGCVFSEFGTRRRRDYHTQALVFRGLTKASKEAEKRGFSGKLSGTSNVHLAMRFNIPPVGTVAHEWFMGTAAVVGDYRIATEEALCRWVGCFGEGVLGIALTDTFGTPEFLNAFSKPIKYLEGPVPVTNRTPSIADSFISVVSSVAQSQKSNKTYAEVFTGVRQDSGDPKGFVKLIREFYDEQGIHDKKVIVFSDSLNIDRCLEYKQVSEEAGFQPTFGVGTFLTNDFVNTTTGKKSTPLNIVIKLSSAAGRPAIKISDNIGKNTGDKATVEQVKRELGYVEKEWEEGDETARWGREDDTTKS</sequence>
<dbReference type="InterPro" id="IPR006406">
    <property type="entry name" value="Nic_PRibTrfase"/>
</dbReference>
<dbReference type="GO" id="GO:0034355">
    <property type="term" value="P:NAD+ biosynthetic process via the salvage pathway"/>
    <property type="evidence" value="ECO:0007669"/>
    <property type="project" value="TreeGrafter"/>
</dbReference>
<evidence type="ECO:0000256" key="3">
    <source>
        <dbReference type="ARBA" id="ARBA00013236"/>
    </source>
</evidence>
<feature type="domain" description="Nicotinate/nicotinamide phosphoribosyltransferase" evidence="8">
    <location>
        <begin position="183"/>
        <end position="294"/>
    </location>
</feature>
<name>A0A175WAF5_9PEZI</name>
<dbReference type="UniPathway" id="UPA00253">
    <property type="reaction ID" value="UER00457"/>
</dbReference>
<dbReference type="Pfam" id="PF17767">
    <property type="entry name" value="NAPRTase_N"/>
    <property type="match status" value="1"/>
</dbReference>
<dbReference type="CDD" id="cd01401">
    <property type="entry name" value="PncB_like"/>
    <property type="match status" value="1"/>
</dbReference>
<dbReference type="InterPro" id="IPR036068">
    <property type="entry name" value="Nicotinate_pribotase-like_C"/>
</dbReference>
<dbReference type="GO" id="GO:0016757">
    <property type="term" value="F:glycosyltransferase activity"/>
    <property type="evidence" value="ECO:0007669"/>
    <property type="project" value="UniProtKB-KW"/>
</dbReference>
<evidence type="ECO:0000259" key="8">
    <source>
        <dbReference type="Pfam" id="PF04095"/>
    </source>
</evidence>
<dbReference type="EMBL" id="LCTW02000059">
    <property type="protein sequence ID" value="KXX80441.1"/>
    <property type="molecule type" value="Genomic_DNA"/>
</dbReference>
<evidence type="ECO:0000256" key="4">
    <source>
        <dbReference type="ARBA" id="ARBA00022553"/>
    </source>
</evidence>
<evidence type="ECO:0000256" key="6">
    <source>
        <dbReference type="ARBA" id="ARBA00022642"/>
    </source>
</evidence>